<protein>
    <submittedName>
        <fullName evidence="5">DeoR family transcriptional regulator</fullName>
    </submittedName>
</protein>
<feature type="domain" description="HTH deoR-type" evidence="4">
    <location>
        <begin position="17"/>
        <end position="73"/>
    </location>
</feature>
<dbReference type="PANTHER" id="PTHR30363:SF44">
    <property type="entry name" value="AGA OPERON TRANSCRIPTIONAL REPRESSOR-RELATED"/>
    <property type="match status" value="1"/>
</dbReference>
<dbReference type="PROSITE" id="PS51000">
    <property type="entry name" value="HTH_DEOR_2"/>
    <property type="match status" value="1"/>
</dbReference>
<dbReference type="InterPro" id="IPR018356">
    <property type="entry name" value="Tscrpt_reg_HTH_DeoR_CS"/>
</dbReference>
<dbReference type="Proteomes" id="UP001156882">
    <property type="component" value="Unassembled WGS sequence"/>
</dbReference>
<evidence type="ECO:0000313" key="5">
    <source>
        <dbReference type="EMBL" id="GLS19278.1"/>
    </source>
</evidence>
<dbReference type="SUPFAM" id="SSF100950">
    <property type="entry name" value="NagB/RpiA/CoA transferase-like"/>
    <property type="match status" value="1"/>
</dbReference>
<dbReference type="Gene3D" id="3.40.50.1360">
    <property type="match status" value="1"/>
</dbReference>
<organism evidence="5 6">
    <name type="scientific">Labrys miyagiensis</name>
    <dbReference type="NCBI Taxonomy" id="346912"/>
    <lineage>
        <taxon>Bacteria</taxon>
        <taxon>Pseudomonadati</taxon>
        <taxon>Pseudomonadota</taxon>
        <taxon>Alphaproteobacteria</taxon>
        <taxon>Hyphomicrobiales</taxon>
        <taxon>Xanthobacteraceae</taxon>
        <taxon>Labrys</taxon>
    </lineage>
</organism>
<sequence>MQPPRKNSGIEPEVLDIDQRRDKIAAMVNAEQFASVQDLARLFGVSQVTIRADIDALSKERRGLRRVRGGIMRGQAPYAETPYEARSRAQAEDKAAIGHAAAAMVQSNDTILLDVGTTTMAIAEALVRRTDLTNVTVFTNGLNLALTLESAYPQIQTVVTGGSLRPLQHSLVEPMATLVLERIRVGIAFIGCNGIDPDFGISTTNLPEAAIKQVIMRAALRVVIVADGSKFGHSTLARICGVEEVDSFLTAGHVDASCATQLKEIGIEIVNARPVD</sequence>
<dbReference type="PANTHER" id="PTHR30363">
    <property type="entry name" value="HTH-TYPE TRANSCRIPTIONAL REGULATOR SRLR-RELATED"/>
    <property type="match status" value="1"/>
</dbReference>
<dbReference type="Gene3D" id="1.10.10.10">
    <property type="entry name" value="Winged helix-like DNA-binding domain superfamily/Winged helix DNA-binding domain"/>
    <property type="match status" value="1"/>
</dbReference>
<accession>A0ABQ6CFZ3</accession>
<dbReference type="InterPro" id="IPR014036">
    <property type="entry name" value="DeoR-like_C"/>
</dbReference>
<proteinExistence type="predicted"/>
<dbReference type="Pfam" id="PF00455">
    <property type="entry name" value="DeoRC"/>
    <property type="match status" value="1"/>
</dbReference>
<comment type="caution">
    <text evidence="5">The sequence shown here is derived from an EMBL/GenBank/DDBJ whole genome shotgun (WGS) entry which is preliminary data.</text>
</comment>
<dbReference type="InterPro" id="IPR050313">
    <property type="entry name" value="Carb_Metab_HTH_regulators"/>
</dbReference>
<dbReference type="SUPFAM" id="SSF46785">
    <property type="entry name" value="Winged helix' DNA-binding domain"/>
    <property type="match status" value="1"/>
</dbReference>
<dbReference type="EMBL" id="BSPC01000022">
    <property type="protein sequence ID" value="GLS19278.1"/>
    <property type="molecule type" value="Genomic_DNA"/>
</dbReference>
<dbReference type="InterPro" id="IPR036388">
    <property type="entry name" value="WH-like_DNA-bd_sf"/>
</dbReference>
<dbReference type="InterPro" id="IPR037171">
    <property type="entry name" value="NagB/RpiA_transferase-like"/>
</dbReference>
<evidence type="ECO:0000256" key="2">
    <source>
        <dbReference type="ARBA" id="ARBA00023125"/>
    </source>
</evidence>
<dbReference type="RefSeq" id="WP_284312165.1">
    <property type="nucleotide sequence ID" value="NZ_BSPC01000022.1"/>
</dbReference>
<dbReference type="InterPro" id="IPR036390">
    <property type="entry name" value="WH_DNA-bd_sf"/>
</dbReference>
<evidence type="ECO:0000256" key="1">
    <source>
        <dbReference type="ARBA" id="ARBA00023015"/>
    </source>
</evidence>
<evidence type="ECO:0000256" key="3">
    <source>
        <dbReference type="ARBA" id="ARBA00023163"/>
    </source>
</evidence>
<reference evidence="6" key="1">
    <citation type="journal article" date="2019" name="Int. J. Syst. Evol. Microbiol.">
        <title>The Global Catalogue of Microorganisms (GCM) 10K type strain sequencing project: providing services to taxonomists for standard genome sequencing and annotation.</title>
        <authorList>
            <consortium name="The Broad Institute Genomics Platform"/>
            <consortium name="The Broad Institute Genome Sequencing Center for Infectious Disease"/>
            <person name="Wu L."/>
            <person name="Ma J."/>
        </authorList>
    </citation>
    <scope>NUCLEOTIDE SEQUENCE [LARGE SCALE GENOMIC DNA]</scope>
    <source>
        <strain evidence="6">NBRC 101365</strain>
    </source>
</reference>
<evidence type="ECO:0000259" key="4">
    <source>
        <dbReference type="PROSITE" id="PS51000"/>
    </source>
</evidence>
<keyword evidence="6" id="KW-1185">Reference proteome</keyword>
<dbReference type="PROSITE" id="PS00894">
    <property type="entry name" value="HTH_DEOR_1"/>
    <property type="match status" value="1"/>
</dbReference>
<dbReference type="SMART" id="SM01134">
    <property type="entry name" value="DeoRC"/>
    <property type="match status" value="1"/>
</dbReference>
<name>A0ABQ6CFZ3_9HYPH</name>
<gene>
    <name evidence="5" type="ORF">GCM10007874_22950</name>
</gene>
<evidence type="ECO:0000313" key="6">
    <source>
        <dbReference type="Proteomes" id="UP001156882"/>
    </source>
</evidence>
<keyword evidence="2" id="KW-0238">DNA-binding</keyword>
<dbReference type="InterPro" id="IPR001034">
    <property type="entry name" value="DeoR_HTH"/>
</dbReference>
<dbReference type="SMART" id="SM00420">
    <property type="entry name" value="HTH_DEOR"/>
    <property type="match status" value="1"/>
</dbReference>
<keyword evidence="1" id="KW-0805">Transcription regulation</keyword>
<keyword evidence="3" id="KW-0804">Transcription</keyword>
<dbReference type="Pfam" id="PF08220">
    <property type="entry name" value="HTH_DeoR"/>
    <property type="match status" value="1"/>
</dbReference>